<dbReference type="PANTHER" id="PTHR33332">
    <property type="entry name" value="REVERSE TRANSCRIPTASE DOMAIN-CONTAINING PROTEIN"/>
    <property type="match status" value="1"/>
</dbReference>
<dbReference type="Pfam" id="PF00078">
    <property type="entry name" value="RVT_1"/>
    <property type="match status" value="1"/>
</dbReference>
<dbReference type="Proteomes" id="UP001249851">
    <property type="component" value="Unassembled WGS sequence"/>
</dbReference>
<dbReference type="SUPFAM" id="SSF52266">
    <property type="entry name" value="SGNH hydrolase"/>
    <property type="match status" value="1"/>
</dbReference>
<dbReference type="EMBL" id="JARQWQ010000008">
    <property type="protein sequence ID" value="KAK2570402.1"/>
    <property type="molecule type" value="Genomic_DNA"/>
</dbReference>
<feature type="coiled-coil region" evidence="1">
    <location>
        <begin position="213"/>
        <end position="240"/>
    </location>
</feature>
<keyword evidence="4" id="KW-0695">RNA-directed DNA polymerase</keyword>
<dbReference type="InterPro" id="IPR036691">
    <property type="entry name" value="Endo/exonu/phosph_ase_sf"/>
</dbReference>
<dbReference type="Gene3D" id="3.60.10.10">
    <property type="entry name" value="Endonuclease/exonuclease/phosphatase"/>
    <property type="match status" value="1"/>
</dbReference>
<evidence type="ECO:0000313" key="5">
    <source>
        <dbReference type="Proteomes" id="UP001249851"/>
    </source>
</evidence>
<keyword evidence="4" id="KW-0808">Transferase</keyword>
<dbReference type="SUPFAM" id="SSF56219">
    <property type="entry name" value="DNase I-like"/>
    <property type="match status" value="1"/>
</dbReference>
<keyword evidence="5" id="KW-1185">Reference proteome</keyword>
<dbReference type="Gene3D" id="3.40.50.12690">
    <property type="match status" value="1"/>
</dbReference>
<gene>
    <name evidence="4" type="ORF">P5673_005207</name>
</gene>
<dbReference type="CDD" id="cd01650">
    <property type="entry name" value="RT_nLTR_like"/>
    <property type="match status" value="1"/>
</dbReference>
<dbReference type="InterPro" id="IPR000477">
    <property type="entry name" value="RT_dom"/>
</dbReference>
<dbReference type="PROSITE" id="PS50878">
    <property type="entry name" value="RT_POL"/>
    <property type="match status" value="1"/>
</dbReference>
<accession>A0AAD9QZU3</accession>
<reference evidence="4" key="1">
    <citation type="journal article" date="2023" name="G3 (Bethesda)">
        <title>Whole genome assembly and annotation of the endangered Caribbean coral Acropora cervicornis.</title>
        <authorList>
            <person name="Selwyn J.D."/>
            <person name="Vollmer S.V."/>
        </authorList>
    </citation>
    <scope>NUCLEOTIDE SEQUENCE</scope>
    <source>
        <strain evidence="4">K2</strain>
    </source>
</reference>
<evidence type="ECO:0000259" key="3">
    <source>
        <dbReference type="PROSITE" id="PS50878"/>
    </source>
</evidence>
<proteinExistence type="predicted"/>
<dbReference type="InterPro" id="IPR043502">
    <property type="entry name" value="DNA/RNA_pol_sf"/>
</dbReference>
<reference evidence="4" key="2">
    <citation type="journal article" date="2023" name="Science">
        <title>Genomic signatures of disease resistance in endangered staghorn corals.</title>
        <authorList>
            <person name="Vollmer S.V."/>
            <person name="Selwyn J.D."/>
            <person name="Despard B.A."/>
            <person name="Roesel C.L."/>
        </authorList>
    </citation>
    <scope>NUCLEOTIDE SEQUENCE</scope>
    <source>
        <strain evidence="4">K2</strain>
    </source>
</reference>
<organism evidence="4 5">
    <name type="scientific">Acropora cervicornis</name>
    <name type="common">Staghorn coral</name>
    <dbReference type="NCBI Taxonomy" id="6130"/>
    <lineage>
        <taxon>Eukaryota</taxon>
        <taxon>Metazoa</taxon>
        <taxon>Cnidaria</taxon>
        <taxon>Anthozoa</taxon>
        <taxon>Hexacorallia</taxon>
        <taxon>Scleractinia</taxon>
        <taxon>Astrocoeniina</taxon>
        <taxon>Acroporidae</taxon>
        <taxon>Acropora</taxon>
    </lineage>
</organism>
<evidence type="ECO:0000256" key="2">
    <source>
        <dbReference type="SAM" id="MobiDB-lite"/>
    </source>
</evidence>
<feature type="domain" description="Reverse transcriptase" evidence="3">
    <location>
        <begin position="962"/>
        <end position="1221"/>
    </location>
</feature>
<keyword evidence="1" id="KW-0175">Coiled coil</keyword>
<comment type="caution">
    <text evidence="4">The sequence shown here is derived from an EMBL/GenBank/DDBJ whole genome shotgun (WGS) entry which is preliminary data.</text>
</comment>
<dbReference type="SUPFAM" id="SSF56672">
    <property type="entry name" value="DNA/RNA polymerases"/>
    <property type="match status" value="1"/>
</dbReference>
<dbReference type="InterPro" id="IPR005135">
    <property type="entry name" value="Endo/exonuclease/phosphatase"/>
</dbReference>
<evidence type="ECO:0000313" key="4">
    <source>
        <dbReference type="EMBL" id="KAK2570402.1"/>
    </source>
</evidence>
<feature type="region of interest" description="Disordered" evidence="2">
    <location>
        <begin position="260"/>
        <end position="285"/>
    </location>
</feature>
<evidence type="ECO:0000256" key="1">
    <source>
        <dbReference type="SAM" id="Coils"/>
    </source>
</evidence>
<protein>
    <submittedName>
        <fullName evidence="4">RNA-directed DNA polymerase from mobile element jockey</fullName>
    </submittedName>
</protein>
<keyword evidence="4" id="KW-0548">Nucleotidyltransferase</keyword>
<dbReference type="Pfam" id="PF03372">
    <property type="entry name" value="Exo_endo_phos"/>
    <property type="match status" value="1"/>
</dbReference>
<dbReference type="GO" id="GO:0003964">
    <property type="term" value="F:RNA-directed DNA polymerase activity"/>
    <property type="evidence" value="ECO:0007669"/>
    <property type="project" value="UniProtKB-KW"/>
</dbReference>
<sequence length="1428" mass="161741">MADSHGDSAANTQEISVEAPRISALQQEGIASDSLVEYLKVNKSKFSWAGTFTELIEFTNKYLHLGDGVAKVIDNENKKTIKSDHLILNWYESTGTLQVQGSRSSSCKTYLNQLIEGTQGIEFPDISDEDGAACPQICNDLPSAGPESADIVTKSLFAQELDKIWSQIKILNAKLSCDSDIIIEQEDNIQIINSLKQKNQDLNDEICILKSRLNQEIDAAKKLTEERDSLKTALQIVTKDLMKLSDERLICRSEQLSNDHRSQFDNVSGGKKTKKQKPRDPPQLVNHQNRFEALCHEDSVKDSTSPSNADKSFTTVLVGDSMIKQIQGRRLGREVGHRVVVKSFPGATTNDMKHYLMPTVDKKPQQIILHVGTNDLRDHSPTVVAENIVDLAKKIEMESNAEVILSELVSRSDNVSNDAVKAVNKRLIKYCNQNDWRMIKHQNIDRNCLNKSGLHLNEKAGKNNVMEENSNSSSAFLPSMRGFKLASLNIASLPKHIDELRVLLSDNPLDILSINETRLDDSVSDGEVYIPGYDIIRRDRYHNGRFGGGVCIYVRSNINFSLRPDLSDLHLENLCIEIRKPRSKPFIIATWYRPPNSSTEIFSHFESFVGKLDAENVEFYLMGDFNCNLASPQPDINTVLLTNIVDIYNLYQLIDTPTRIANTSSTLIDVIFTNCQNNIVSIGVSHVSLSDHSLVYAFRKISINSPKGHSTLTYRKFNNFDSARFRYDISTQDWDRVNNSDDPNVMWDIWKKLFFLCVDKHAPLRTKRIRTSKSPWITPQLKKRMHYKDVLKVKAIRSGNACDWLMFKKCRNAINNEIKQAKEQFFKNALRENKGNSRMTWRIINELTSRKIHSSSVKEIKLDNNSISDPRELSFVFNDHFSSIGLKLINAIQKNRDAPSSLDYIKETEHRFELKTTDCLTVFSLLSNLCKSKATGLDKISARLLRECADLVASSLCSIFNRSIVSGVFPIEWKSTKVIPLFKQGERSDLNNYRPISIIPVVAKVFERIVYNQFYEYLTENNLISCNQSGFRSLHSTATALLEATDNWAFNIDKGNVNAVIFLDLKKAFDTVDHSILLSKLKAYGVGSNSSNWFKSYLDNRTQKCFVNGSLSNTQPLTCGIPQGTILGPLLFILYINDLPNCLNNSHPRMYADDTHLTFASNNVVHLEEYMNDDLTKITEWLAANKLTLNKSKTEFMLIGSRQRLNTFNRLPSFTIDGNSIKKVEFTKSLGVYIDQNLTWNAHIEHISKKIASCIGILKRSRSFVPFETLLCIYNALVQPHFDYCSVVWGNCNKSLSIKLPKLQNRAARILTSSSYDANADDVFVRLGWQKLSLQRELKTATMVYKSLNGLAPEYLKSMFTDRSSTTTYSLRNCEGKLALPLPRTNFLKNSFSYSGAVLWNSLPTNLRQAQTLASFKSGCRGFLFDND</sequence>
<name>A0AAD9QZU3_ACRCE</name>